<comment type="caution">
    <text evidence="3">The sequence shown here is derived from an EMBL/GenBank/DDBJ whole genome shotgun (WGS) entry which is preliminary data.</text>
</comment>
<name>A0A1E5LIQ7_9BACI</name>
<dbReference type="Proteomes" id="UP000095209">
    <property type="component" value="Unassembled WGS sequence"/>
</dbReference>
<dbReference type="Pfam" id="PF00188">
    <property type="entry name" value="CAP"/>
    <property type="match status" value="1"/>
</dbReference>
<feature type="domain" description="CAP-associated" evidence="2">
    <location>
        <begin position="11"/>
        <end position="149"/>
    </location>
</feature>
<dbReference type="InterPro" id="IPR035940">
    <property type="entry name" value="CAP_sf"/>
</dbReference>
<protein>
    <recommendedName>
        <fullName evidence="5">SCP-like extracellular</fullName>
    </recommendedName>
</protein>
<accession>A0A1E5LIQ7</accession>
<dbReference type="CDD" id="cd05379">
    <property type="entry name" value="CAP_bacterial"/>
    <property type="match status" value="1"/>
</dbReference>
<evidence type="ECO:0008006" key="5">
    <source>
        <dbReference type="Google" id="ProtNLM"/>
    </source>
</evidence>
<proteinExistence type="predicted"/>
<feature type="domain" description="SCP" evidence="1">
    <location>
        <begin position="181"/>
        <end position="291"/>
    </location>
</feature>
<dbReference type="PANTHER" id="PTHR31157:SF26">
    <property type="entry name" value="SCP-LIKE EXTRACELLULAR PROTEIN"/>
    <property type="match status" value="1"/>
</dbReference>
<dbReference type="AlphaFoldDB" id="A0A1E5LIQ7"/>
<organism evidence="3 4">
    <name type="scientific">Bacillus solimangrovi</name>
    <dbReference type="NCBI Taxonomy" id="1305675"/>
    <lineage>
        <taxon>Bacteria</taxon>
        <taxon>Bacillati</taxon>
        <taxon>Bacillota</taxon>
        <taxon>Bacilli</taxon>
        <taxon>Bacillales</taxon>
        <taxon>Bacillaceae</taxon>
        <taxon>Bacillus</taxon>
    </lineage>
</organism>
<dbReference type="Pfam" id="PF14504">
    <property type="entry name" value="CAP_assoc_N"/>
    <property type="match status" value="1"/>
</dbReference>
<dbReference type="STRING" id="1305675.BFG57_10660"/>
<keyword evidence="4" id="KW-1185">Reference proteome</keyword>
<evidence type="ECO:0000259" key="2">
    <source>
        <dbReference type="Pfam" id="PF14504"/>
    </source>
</evidence>
<gene>
    <name evidence="3" type="ORF">BFG57_10660</name>
</gene>
<reference evidence="3 4" key="1">
    <citation type="submission" date="2016-08" db="EMBL/GenBank/DDBJ databases">
        <title>Genome of Bacillus solimangrovi GH2-4.</title>
        <authorList>
            <person name="Lim S."/>
            <person name="Kim B.-C."/>
        </authorList>
    </citation>
    <scope>NUCLEOTIDE SEQUENCE [LARGE SCALE GENOMIC DNA]</scope>
    <source>
        <strain evidence="3 4">GH2-4</strain>
    </source>
</reference>
<dbReference type="EMBL" id="MJEH01000007">
    <property type="protein sequence ID" value="OEH93951.1"/>
    <property type="molecule type" value="Genomic_DNA"/>
</dbReference>
<dbReference type="InterPro" id="IPR029410">
    <property type="entry name" value="CAP_assoc"/>
</dbReference>
<evidence type="ECO:0000259" key="1">
    <source>
        <dbReference type="Pfam" id="PF00188"/>
    </source>
</evidence>
<evidence type="ECO:0000313" key="3">
    <source>
        <dbReference type="EMBL" id="OEH93951.1"/>
    </source>
</evidence>
<dbReference type="InterPro" id="IPR014044">
    <property type="entry name" value="CAP_dom"/>
</dbReference>
<dbReference type="SUPFAM" id="SSF55797">
    <property type="entry name" value="PR-1-like"/>
    <property type="match status" value="1"/>
</dbReference>
<evidence type="ECO:0000313" key="4">
    <source>
        <dbReference type="Proteomes" id="UP000095209"/>
    </source>
</evidence>
<dbReference type="Gene3D" id="3.40.33.10">
    <property type="entry name" value="CAP"/>
    <property type="match status" value="1"/>
</dbReference>
<sequence length="297" mass="34221">MGEEKPIHAFIGESEDMIIEQFGQPTRKDVSAYDYVWWVYYKESENYIQFGLHEGKVVTAFALGDNLSLFPFEIGSALQEGLLEKMIDERIEVLVADELIELKIDQNGSDNYLMNLGNAWAQLYVDEFTDKLMAIRYMDNETLVKQRQFDMVYRGSLLSPQPLSTEQIKEVEDGNERQVFEITNILRNRYNLPSLLWDEEIAKTAVHHSKDMKINDYFSHTSPTNGDLAKRLMMENIVYLSAGENIAAKYTDAPAVVIGWLNSESHRESLLHSDFTHLGVGVYEQYYTQNFIQTALD</sequence>
<dbReference type="PANTHER" id="PTHR31157">
    <property type="entry name" value="SCP DOMAIN-CONTAINING PROTEIN"/>
    <property type="match status" value="1"/>
</dbReference>